<sequence>RAYPSLNLKINLNAALTEADVVLPGLRFDDIDFTGQPDVWRVFDMVNRVEHAAFFSHPSFLDYVHLYKQNYATIVKACRIDIKSDFYETVTPKAPLDVSIRLCHVGTSSFMTLGGIACGGSMSPHVTLQNTHTLIHRKENNRVEPLPEWWTNRFKVQPENLIKPTNVIQGTKPQETFQHVFGVPLGDTDSTQMTRCASYLRYFVENASVASKLGFYKLGTNFHDFHIKQMSLLYIAPSYWGDSLMSETWEDKDDELSLHCMVSSHDHRPVWYAKMTLFSEVFGLK</sequence>
<dbReference type="PANTHER" id="PTHR34487:SF1">
    <property type="entry name" value="ACYL-ACP THIOESTERASE"/>
    <property type="match status" value="1"/>
</dbReference>
<accession>A0AA88XSF1</accession>
<comment type="caution">
    <text evidence="1">The sequence shown here is derived from an EMBL/GenBank/DDBJ whole genome shotgun (WGS) entry which is preliminary data.</text>
</comment>
<dbReference type="InterPro" id="IPR029069">
    <property type="entry name" value="HotDog_dom_sf"/>
</dbReference>
<gene>
    <name evidence="1" type="ORF">FSP39_021227</name>
</gene>
<keyword evidence="2" id="KW-1185">Reference proteome</keyword>
<proteinExistence type="predicted"/>
<organism evidence="1 2">
    <name type="scientific">Pinctada imbricata</name>
    <name type="common">Atlantic pearl-oyster</name>
    <name type="synonym">Pinctada martensii</name>
    <dbReference type="NCBI Taxonomy" id="66713"/>
    <lineage>
        <taxon>Eukaryota</taxon>
        <taxon>Metazoa</taxon>
        <taxon>Spiralia</taxon>
        <taxon>Lophotrochozoa</taxon>
        <taxon>Mollusca</taxon>
        <taxon>Bivalvia</taxon>
        <taxon>Autobranchia</taxon>
        <taxon>Pteriomorphia</taxon>
        <taxon>Pterioida</taxon>
        <taxon>Pterioidea</taxon>
        <taxon>Pteriidae</taxon>
        <taxon>Pinctada</taxon>
    </lineage>
</organism>
<evidence type="ECO:0000313" key="2">
    <source>
        <dbReference type="Proteomes" id="UP001186944"/>
    </source>
</evidence>
<dbReference type="PANTHER" id="PTHR34487">
    <property type="entry name" value="ACYL-ACP THIOESTERASE"/>
    <property type="match status" value="1"/>
</dbReference>
<feature type="non-terminal residue" evidence="1">
    <location>
        <position position="1"/>
    </location>
</feature>
<dbReference type="EMBL" id="VSWD01000012">
    <property type="protein sequence ID" value="KAK3086632.1"/>
    <property type="molecule type" value="Genomic_DNA"/>
</dbReference>
<evidence type="ECO:0000313" key="1">
    <source>
        <dbReference type="EMBL" id="KAK3086632.1"/>
    </source>
</evidence>
<dbReference type="AlphaFoldDB" id="A0AA88XSF1"/>
<name>A0AA88XSF1_PINIB</name>
<dbReference type="Proteomes" id="UP001186944">
    <property type="component" value="Unassembled WGS sequence"/>
</dbReference>
<reference evidence="1" key="1">
    <citation type="submission" date="2019-08" db="EMBL/GenBank/DDBJ databases">
        <title>The improved chromosome-level genome for the pearl oyster Pinctada fucata martensii using PacBio sequencing and Hi-C.</title>
        <authorList>
            <person name="Zheng Z."/>
        </authorList>
    </citation>
    <scope>NUCLEOTIDE SEQUENCE</scope>
    <source>
        <strain evidence="1">ZZ-2019</strain>
        <tissue evidence="1">Adductor muscle</tissue>
    </source>
</reference>
<dbReference type="SUPFAM" id="SSF54637">
    <property type="entry name" value="Thioesterase/thiol ester dehydrase-isomerase"/>
    <property type="match status" value="2"/>
</dbReference>
<dbReference type="Gene3D" id="3.10.129.10">
    <property type="entry name" value="Hotdog Thioesterase"/>
    <property type="match status" value="1"/>
</dbReference>
<protein>
    <submittedName>
        <fullName evidence="1">Uncharacterized protein</fullName>
    </submittedName>
</protein>